<proteinExistence type="predicted"/>
<name>A0A0K1LM58_9CAUD</name>
<keyword evidence="2" id="KW-1185">Reference proteome</keyword>
<evidence type="ECO:0000313" key="2">
    <source>
        <dbReference type="Proteomes" id="UP000221339"/>
    </source>
</evidence>
<dbReference type="Proteomes" id="UP000221339">
    <property type="component" value="Segment"/>
</dbReference>
<gene>
    <name evidence="1" type="ORF">CPT_Seuss18</name>
</gene>
<sequence length="156" mass="17107">MIKPEDLYINVILSLTRFVEDFRLAHMPTADLIDWDDHANIEELPEKDVIGLMGVGMATDVKDQHEVVFGIGLSTYADKGKVRLSRLISKMRGALDPEGTIQIYEESLDGLTAVKKSWMVLAHPVAVTPTSKTEVRVVQAVEARALVSPAATSSFG</sequence>
<protein>
    <submittedName>
        <fullName evidence="1">Uncharacterized protein</fullName>
    </submittedName>
</protein>
<reference evidence="1 2" key="1">
    <citation type="journal article" date="2015" name="Genome Announc.">
        <title>Complete Genome Sequence of Caulobacter crescentus Siphophage Seuss.</title>
        <authorList>
            <person name="Sloan J.M."/>
            <person name="Keene J.L."/>
            <person name="Cahill J.L."/>
            <person name="Rasche E.S."/>
            <person name="Kuty Everett G.F."/>
        </authorList>
    </citation>
    <scope>NUCLEOTIDE SEQUENCE [LARGE SCALE GENOMIC DNA]</scope>
</reference>
<organism evidence="1 2">
    <name type="scientific">Caulobacter phage Seuss</name>
    <dbReference type="NCBI Taxonomy" id="1675601"/>
    <lineage>
        <taxon>Viruses</taxon>
        <taxon>Duplodnaviria</taxon>
        <taxon>Heunggongvirae</taxon>
        <taxon>Uroviricota</taxon>
        <taxon>Caudoviricetes</taxon>
        <taxon>Seussvirus</taxon>
        <taxon>Seussvirus seuss</taxon>
    </lineage>
</organism>
<accession>A0A0K1LM58</accession>
<dbReference type="EMBL" id="KT001914">
    <property type="protein sequence ID" value="AKU43544.1"/>
    <property type="molecule type" value="Genomic_DNA"/>
</dbReference>
<evidence type="ECO:0000313" key="1">
    <source>
        <dbReference type="EMBL" id="AKU43544.1"/>
    </source>
</evidence>